<dbReference type="AlphaFoldDB" id="A0A9X8QM52"/>
<evidence type="ECO:0000313" key="1">
    <source>
        <dbReference type="EMBL" id="SER53513.1"/>
    </source>
</evidence>
<gene>
    <name evidence="1" type="ORF">SAMN05216409_1391</name>
</gene>
<comment type="caution">
    <text evidence="1">The sequence shown here is derived from an EMBL/GenBank/DDBJ whole genome shotgun (WGS) entry which is preliminary data.</text>
</comment>
<protein>
    <submittedName>
        <fullName evidence="1">Uncharacterized protein</fullName>
    </submittedName>
</protein>
<accession>A0A9X8QM52</accession>
<dbReference type="EMBL" id="FOEV01000039">
    <property type="protein sequence ID" value="SER53513.1"/>
    <property type="molecule type" value="Genomic_DNA"/>
</dbReference>
<dbReference type="Proteomes" id="UP000183210">
    <property type="component" value="Unassembled WGS sequence"/>
</dbReference>
<sequence length="64" mass="7477">MKKLNTIRRQLEALKNGAWRPPLNILLTSEDGQVREADQEGRRVYRASTETEPEFLERLTLTHV</sequence>
<name>A0A9X8QM52_9PSED</name>
<evidence type="ECO:0000313" key="2">
    <source>
        <dbReference type="Proteomes" id="UP000183210"/>
    </source>
</evidence>
<organism evidence="1 2">
    <name type="scientific">Pseudomonas lutea</name>
    <dbReference type="NCBI Taxonomy" id="243924"/>
    <lineage>
        <taxon>Bacteria</taxon>
        <taxon>Pseudomonadati</taxon>
        <taxon>Pseudomonadota</taxon>
        <taxon>Gammaproteobacteria</taxon>
        <taxon>Pseudomonadales</taxon>
        <taxon>Pseudomonadaceae</taxon>
        <taxon>Pseudomonas</taxon>
    </lineage>
</organism>
<reference evidence="1 2" key="1">
    <citation type="submission" date="2016-10" db="EMBL/GenBank/DDBJ databases">
        <authorList>
            <person name="Varghese N."/>
            <person name="Submissions S."/>
        </authorList>
    </citation>
    <scope>NUCLEOTIDE SEQUENCE [LARGE SCALE GENOMIC DNA]</scope>
    <source>
        <strain evidence="1 2">LMG 21974</strain>
    </source>
</reference>
<proteinExistence type="predicted"/>